<sequence length="160" mass="17858">MSEDRPPNDRPPAASRAVPRAQKERTLPIDKDVFAHRLWQAIKRSGLTYRETARRAQEHLPTGLRMSDVSVWSYAKGRSLPRRMAQIEALAQVLDVAVSDLVEEIDPLRAAQKTTARIEDLGHGRARIEINQEVSWDVAMSVLKLLRGRVGDASSGDPEG</sequence>
<organism evidence="2 3">
    <name type="scientific">Salinarimonas ramus</name>
    <dbReference type="NCBI Taxonomy" id="690164"/>
    <lineage>
        <taxon>Bacteria</taxon>
        <taxon>Pseudomonadati</taxon>
        <taxon>Pseudomonadota</taxon>
        <taxon>Alphaproteobacteria</taxon>
        <taxon>Hyphomicrobiales</taxon>
        <taxon>Salinarimonadaceae</taxon>
        <taxon>Salinarimonas</taxon>
    </lineage>
</organism>
<dbReference type="GO" id="GO:0003677">
    <property type="term" value="F:DNA binding"/>
    <property type="evidence" value="ECO:0007669"/>
    <property type="project" value="InterPro"/>
</dbReference>
<evidence type="ECO:0000256" key="1">
    <source>
        <dbReference type="SAM" id="MobiDB-lite"/>
    </source>
</evidence>
<feature type="compositionally biased region" description="Low complexity" evidence="1">
    <location>
        <begin position="11"/>
        <end position="20"/>
    </location>
</feature>
<dbReference type="EMBL" id="BMMF01000001">
    <property type="protein sequence ID" value="GGK20070.1"/>
    <property type="molecule type" value="Genomic_DNA"/>
</dbReference>
<name>A0A917Q450_9HYPH</name>
<keyword evidence="3" id="KW-1185">Reference proteome</keyword>
<protein>
    <submittedName>
        <fullName evidence="2">Uncharacterized protein</fullName>
    </submittedName>
</protein>
<evidence type="ECO:0000313" key="2">
    <source>
        <dbReference type="EMBL" id="GGK20070.1"/>
    </source>
</evidence>
<comment type="caution">
    <text evidence="2">The sequence shown here is derived from an EMBL/GenBank/DDBJ whole genome shotgun (WGS) entry which is preliminary data.</text>
</comment>
<dbReference type="RefSeq" id="WP_188908845.1">
    <property type="nucleotide sequence ID" value="NZ_BMMF01000001.1"/>
</dbReference>
<feature type="region of interest" description="Disordered" evidence="1">
    <location>
        <begin position="1"/>
        <end position="25"/>
    </location>
</feature>
<proteinExistence type="predicted"/>
<dbReference type="Proteomes" id="UP000600449">
    <property type="component" value="Unassembled WGS sequence"/>
</dbReference>
<accession>A0A917Q450</accession>
<gene>
    <name evidence="2" type="ORF">GCM10011322_03430</name>
</gene>
<reference evidence="2 3" key="1">
    <citation type="journal article" date="2014" name="Int. J. Syst. Evol. Microbiol.">
        <title>Complete genome sequence of Corynebacterium casei LMG S-19264T (=DSM 44701T), isolated from a smear-ripened cheese.</title>
        <authorList>
            <consortium name="US DOE Joint Genome Institute (JGI-PGF)"/>
            <person name="Walter F."/>
            <person name="Albersmeier A."/>
            <person name="Kalinowski J."/>
            <person name="Ruckert C."/>
        </authorList>
    </citation>
    <scope>NUCLEOTIDE SEQUENCE [LARGE SCALE GENOMIC DNA]</scope>
    <source>
        <strain evidence="2 3">CGMCC 1.9161</strain>
    </source>
</reference>
<dbReference type="AlphaFoldDB" id="A0A917Q450"/>
<dbReference type="Gene3D" id="1.10.260.40">
    <property type="entry name" value="lambda repressor-like DNA-binding domains"/>
    <property type="match status" value="1"/>
</dbReference>
<evidence type="ECO:0000313" key="3">
    <source>
        <dbReference type="Proteomes" id="UP000600449"/>
    </source>
</evidence>
<dbReference type="InterPro" id="IPR010982">
    <property type="entry name" value="Lambda_DNA-bd_dom_sf"/>
</dbReference>